<dbReference type="Proteomes" id="UP000054911">
    <property type="component" value="Unassembled WGS sequence"/>
</dbReference>
<organism evidence="1 2">
    <name type="scientific">Caballeronia pedi</name>
    <dbReference type="NCBI Taxonomy" id="1777141"/>
    <lineage>
        <taxon>Bacteria</taxon>
        <taxon>Pseudomonadati</taxon>
        <taxon>Pseudomonadota</taxon>
        <taxon>Betaproteobacteria</taxon>
        <taxon>Burkholderiales</taxon>
        <taxon>Burkholderiaceae</taxon>
        <taxon>Caballeronia</taxon>
    </lineage>
</organism>
<evidence type="ECO:0000313" key="1">
    <source>
        <dbReference type="EMBL" id="SAK73407.1"/>
    </source>
</evidence>
<proteinExistence type="predicted"/>
<keyword evidence="2" id="KW-1185">Reference proteome</keyword>
<dbReference type="EMBL" id="FCOE02000013">
    <property type="protein sequence ID" value="SAK73407.1"/>
    <property type="molecule type" value="Genomic_DNA"/>
</dbReference>
<gene>
    <name evidence="1" type="ORF">AWB80_04096</name>
</gene>
<accession>A0A158BVX0</accession>
<protein>
    <submittedName>
        <fullName evidence="1">Uncharacterized protein</fullName>
    </submittedName>
</protein>
<reference evidence="1" key="1">
    <citation type="submission" date="2016-01" db="EMBL/GenBank/DDBJ databases">
        <authorList>
            <person name="Peeters C."/>
        </authorList>
    </citation>
    <scope>NUCLEOTIDE SEQUENCE [LARGE SCALE GENOMIC DNA]</scope>
    <source>
        <strain evidence="1">LMG 29323</strain>
    </source>
</reference>
<name>A0A158BVX0_9BURK</name>
<evidence type="ECO:0000313" key="2">
    <source>
        <dbReference type="Proteomes" id="UP000054911"/>
    </source>
</evidence>
<dbReference type="STRING" id="1777141.AWB80_04096"/>
<dbReference type="AlphaFoldDB" id="A0A158BVX0"/>
<comment type="caution">
    <text evidence="1">The sequence shown here is derived from an EMBL/GenBank/DDBJ whole genome shotgun (WGS) entry which is preliminary data.</text>
</comment>
<sequence>MANSSAFRDKAGRHDANTRVCFHLWRLPAVVMRDLDFTCGYDVHVDSARCAVKKGNGIRATRRHQEPGPGTVGIIMIIVDPRKETRKRISFHAYAPVNCYLND</sequence>